<organism evidence="2 3">
    <name type="scientific">Thiospirochaeta perfilievii</name>
    <dbReference type="NCBI Taxonomy" id="252967"/>
    <lineage>
        <taxon>Bacteria</taxon>
        <taxon>Pseudomonadati</taxon>
        <taxon>Spirochaetota</taxon>
        <taxon>Spirochaetia</taxon>
        <taxon>Spirochaetales</taxon>
        <taxon>Spirochaetaceae</taxon>
        <taxon>Thiospirochaeta</taxon>
    </lineage>
</organism>
<dbReference type="Proteomes" id="UP000323824">
    <property type="component" value="Chromosome"/>
</dbReference>
<evidence type="ECO:0000313" key="2">
    <source>
        <dbReference type="EMBL" id="QEN05483.1"/>
    </source>
</evidence>
<dbReference type="GO" id="GO:0047444">
    <property type="term" value="F:N-acylneuraminate-9-phosphate synthase activity"/>
    <property type="evidence" value="ECO:0007669"/>
    <property type="project" value="TreeGrafter"/>
</dbReference>
<reference evidence="2 3" key="1">
    <citation type="submission" date="2019-02" db="EMBL/GenBank/DDBJ databases">
        <authorList>
            <person name="Fomenkov A."/>
            <person name="Dubinina G."/>
            <person name="Grabovich M."/>
            <person name="Vincze T."/>
            <person name="Roberts R.J."/>
        </authorList>
    </citation>
    <scope>NUCLEOTIDE SEQUENCE [LARGE SCALE GENOMIC DNA]</scope>
    <source>
        <strain evidence="2 3">P</strain>
    </source>
</reference>
<dbReference type="Gene3D" id="3.90.1210.10">
    <property type="entry name" value="Antifreeze-like/N-acetylneuraminic acid synthase C-terminal domain"/>
    <property type="match status" value="1"/>
</dbReference>
<dbReference type="GO" id="GO:0016051">
    <property type="term" value="P:carbohydrate biosynthetic process"/>
    <property type="evidence" value="ECO:0007669"/>
    <property type="project" value="InterPro"/>
</dbReference>
<dbReference type="InterPro" id="IPR036732">
    <property type="entry name" value="AFP_Neu5c_C_sf"/>
</dbReference>
<reference evidence="2 3" key="2">
    <citation type="submission" date="2019-09" db="EMBL/GenBank/DDBJ databases">
        <title>Complete Genome Sequence and Methylome Analysis of free living Spirochaetas.</title>
        <authorList>
            <person name="Leshcheva N."/>
            <person name="Mikheeva N."/>
        </authorList>
    </citation>
    <scope>NUCLEOTIDE SEQUENCE [LARGE SCALE GENOMIC DNA]</scope>
    <source>
        <strain evidence="2 3">P</strain>
    </source>
</reference>
<dbReference type="InterPro" id="IPR006190">
    <property type="entry name" value="SAF_AFP_Neu5Ac"/>
</dbReference>
<dbReference type="PROSITE" id="PS50844">
    <property type="entry name" value="AFP_LIKE"/>
    <property type="match status" value="1"/>
</dbReference>
<evidence type="ECO:0000259" key="1">
    <source>
        <dbReference type="PROSITE" id="PS50844"/>
    </source>
</evidence>
<gene>
    <name evidence="2" type="ORF">EW093_12415</name>
</gene>
<dbReference type="OrthoDB" id="9814210at2"/>
<dbReference type="EMBL" id="CP035807">
    <property type="protein sequence ID" value="QEN05483.1"/>
    <property type="molecule type" value="Genomic_DNA"/>
</dbReference>
<dbReference type="SUPFAM" id="SSF51269">
    <property type="entry name" value="AFP III-like domain"/>
    <property type="match status" value="1"/>
</dbReference>
<dbReference type="CDD" id="cd11615">
    <property type="entry name" value="SAF_NeuB_like"/>
    <property type="match status" value="1"/>
</dbReference>
<sequence>MPINKSKRTFIIAEIGTSHGGDLEKAKKLIRAAKDAGADCAKFQVVFAQEIIHKNTGLVKLPGGDTPLYSVFKSLEMDEPFYKQLKDMTESEGLIFMASPFGKKSGDILNNIGSKIFKVASPELNHFPLLKQLKSFNKPLILSSGVSKLRDIERALEITGRDRVSLLHCITSYPAPENEYNLKLISNLKNIFGIETGISDHSLDPVLVPSISVLLGASIVEKHLTLSNETDGLDDPVALNPQNFKQMCDSIRKYEDMDLKSGLDKLSKIYGLERVTSILGDGVKKLAKSEESNYNRTNRSLHSLEQLNRGDVITKENTALLRTEKILRVGLSPHLVENFYGRKLTKDVPSGEGIRLEDFL</sequence>
<keyword evidence="2" id="KW-0946">Virion</keyword>
<dbReference type="RefSeq" id="WP_149568721.1">
    <property type="nucleotide sequence ID" value="NZ_CP035807.1"/>
</dbReference>
<dbReference type="InterPro" id="IPR013785">
    <property type="entry name" value="Aldolase_TIM"/>
</dbReference>
<dbReference type="SUPFAM" id="SSF51569">
    <property type="entry name" value="Aldolase"/>
    <property type="match status" value="1"/>
</dbReference>
<proteinExistence type="predicted"/>
<dbReference type="AlphaFoldDB" id="A0A5C1QBN9"/>
<dbReference type="KEGG" id="sper:EW093_12415"/>
<protein>
    <submittedName>
        <fullName evidence="2">Spore coat protein</fullName>
    </submittedName>
</protein>
<dbReference type="PANTHER" id="PTHR42966">
    <property type="entry name" value="N-ACETYLNEURAMINATE SYNTHASE"/>
    <property type="match status" value="1"/>
</dbReference>
<feature type="domain" description="AFP-like" evidence="1">
    <location>
        <begin position="300"/>
        <end position="360"/>
    </location>
</feature>
<accession>A0A5C1QBN9</accession>
<dbReference type="PANTHER" id="PTHR42966:SF1">
    <property type="entry name" value="SIALIC ACID SYNTHASE"/>
    <property type="match status" value="1"/>
</dbReference>
<name>A0A5C1QBN9_9SPIO</name>
<dbReference type="InterPro" id="IPR013132">
    <property type="entry name" value="PseI/NeuA/B-like_N"/>
</dbReference>
<dbReference type="InterPro" id="IPR057736">
    <property type="entry name" value="SAF_PseI/NeuA/NeuB"/>
</dbReference>
<evidence type="ECO:0000313" key="3">
    <source>
        <dbReference type="Proteomes" id="UP000323824"/>
    </source>
</evidence>
<keyword evidence="3" id="KW-1185">Reference proteome</keyword>
<dbReference type="Gene3D" id="3.20.20.70">
    <property type="entry name" value="Aldolase class I"/>
    <property type="match status" value="1"/>
</dbReference>
<dbReference type="Pfam" id="PF03102">
    <property type="entry name" value="NeuB"/>
    <property type="match status" value="1"/>
</dbReference>
<keyword evidence="2" id="KW-0167">Capsid protein</keyword>
<dbReference type="InterPro" id="IPR051690">
    <property type="entry name" value="PseI-like"/>
</dbReference>